<feature type="domain" description="Chemokine interleukin-8-like" evidence="5">
    <location>
        <begin position="26"/>
        <end position="85"/>
    </location>
</feature>
<evidence type="ECO:0000313" key="6">
    <source>
        <dbReference type="EMBL" id="PIO30292.1"/>
    </source>
</evidence>
<keyword evidence="2 4" id="KW-0202">Cytokine</keyword>
<dbReference type="AlphaFoldDB" id="A0A2G9RQW5"/>
<dbReference type="GO" id="GO:0008009">
    <property type="term" value="F:chemokine activity"/>
    <property type="evidence" value="ECO:0007669"/>
    <property type="project" value="InterPro"/>
</dbReference>
<dbReference type="InterPro" id="IPR001811">
    <property type="entry name" value="Chemokine_IL8-like_dom"/>
</dbReference>
<evidence type="ECO:0000256" key="1">
    <source>
        <dbReference type="ARBA" id="ARBA00010868"/>
    </source>
</evidence>
<evidence type="ECO:0000256" key="2">
    <source>
        <dbReference type="ARBA" id="ARBA00022514"/>
    </source>
</evidence>
<dbReference type="PANTHER" id="PTHR12015:SF108">
    <property type="entry name" value="C-C MOTIF CHEMOKINE 20"/>
    <property type="match status" value="1"/>
</dbReference>
<dbReference type="PROSITE" id="PS00472">
    <property type="entry name" value="SMALL_CYTOKINES_CC"/>
    <property type="match status" value="1"/>
</dbReference>
<name>A0A2G9RQW5_AQUCT</name>
<feature type="chain" id="PRO_5013426964" description="C-C motif chemokine" evidence="4">
    <location>
        <begin position="25"/>
        <end position="100"/>
    </location>
</feature>
<dbReference type="Gene3D" id="2.40.50.40">
    <property type="match status" value="1"/>
</dbReference>
<accession>A0A2G9RQW5</accession>
<dbReference type="OrthoDB" id="8870994at2759"/>
<dbReference type="SUPFAM" id="SSF54117">
    <property type="entry name" value="Interleukin 8-like chemokines"/>
    <property type="match status" value="1"/>
</dbReference>
<dbReference type="InterPro" id="IPR000827">
    <property type="entry name" value="Chemokine_CC_CS"/>
</dbReference>
<sequence>MSRASSFLCVLCIVLLGLQSLTHAAVVDCCYAYTKKPLSRKVVKGYMIQNSHEVCDIDAVVFSTMRFRVCANPREPWVNRLVAALKRKKIITQAATKKQQ</sequence>
<keyword evidence="4" id="KW-0964">Secreted</keyword>
<comment type="similarity">
    <text evidence="1 4">Belongs to the intercrine beta (chemokine CC) family.</text>
</comment>
<evidence type="ECO:0000256" key="4">
    <source>
        <dbReference type="RuleBase" id="RU361150"/>
    </source>
</evidence>
<keyword evidence="3" id="KW-1015">Disulfide bond</keyword>
<organism evidence="6">
    <name type="scientific">Aquarana catesbeiana</name>
    <name type="common">American bullfrog</name>
    <name type="synonym">Rana catesbeiana</name>
    <dbReference type="NCBI Taxonomy" id="8400"/>
    <lineage>
        <taxon>Eukaryota</taxon>
        <taxon>Metazoa</taxon>
        <taxon>Chordata</taxon>
        <taxon>Craniata</taxon>
        <taxon>Vertebrata</taxon>
        <taxon>Euteleostomi</taxon>
        <taxon>Amphibia</taxon>
        <taxon>Batrachia</taxon>
        <taxon>Anura</taxon>
        <taxon>Neobatrachia</taxon>
        <taxon>Ranoidea</taxon>
        <taxon>Ranidae</taxon>
        <taxon>Aquarana</taxon>
    </lineage>
</organism>
<gene>
    <name evidence="6" type="ORF">AB205_0145710</name>
</gene>
<keyword evidence="4" id="KW-0145">Chemotaxis</keyword>
<feature type="signal peptide" evidence="4">
    <location>
        <begin position="1"/>
        <end position="24"/>
    </location>
</feature>
<dbReference type="EMBL" id="KV933068">
    <property type="protein sequence ID" value="PIO30292.1"/>
    <property type="molecule type" value="Genomic_DNA"/>
</dbReference>
<dbReference type="GO" id="GO:0006955">
    <property type="term" value="P:immune response"/>
    <property type="evidence" value="ECO:0007669"/>
    <property type="project" value="InterPro"/>
</dbReference>
<comment type="subcellular location">
    <subcellularLocation>
        <location evidence="4">Secreted</location>
    </subcellularLocation>
</comment>
<proteinExistence type="inferred from homology"/>
<reference evidence="6" key="1">
    <citation type="submission" date="2017-08" db="EMBL/GenBank/DDBJ databases">
        <title>Assembly of the North American Bullfrog Genome.</title>
        <authorList>
            <person name="Warren R.L."/>
            <person name="Vandervalk B.P."/>
            <person name="Kucuk E."/>
            <person name="Birol I."/>
            <person name="Helbing C."/>
            <person name="Pandoh P."/>
            <person name="Behsaz B."/>
            <person name="Mohamadi H."/>
            <person name="Chu J."/>
            <person name="Jackman S."/>
            <person name="Hammond S.A."/>
            <person name="Veldhoen N."/>
            <person name="Kirk H."/>
            <person name="Zhao Y."/>
            <person name="Coope R."/>
            <person name="Pleasance S."/>
            <person name="Moore R."/>
            <person name="Holt R."/>
        </authorList>
    </citation>
    <scope>NUCLEOTIDE SEQUENCE</scope>
    <source>
        <strain evidence="6">Bruno</strain>
        <tissue evidence="6">Liver</tissue>
    </source>
</reference>
<evidence type="ECO:0000256" key="3">
    <source>
        <dbReference type="ARBA" id="ARBA00023157"/>
    </source>
</evidence>
<keyword evidence="4" id="KW-0732">Signal</keyword>
<protein>
    <recommendedName>
        <fullName evidence="4">C-C motif chemokine</fullName>
    </recommendedName>
</protein>
<dbReference type="InterPro" id="IPR039809">
    <property type="entry name" value="Chemokine_b/g/d"/>
</dbReference>
<dbReference type="GO" id="GO:0005615">
    <property type="term" value="C:extracellular space"/>
    <property type="evidence" value="ECO:0007669"/>
    <property type="project" value="UniProtKB-KW"/>
</dbReference>
<dbReference type="InterPro" id="IPR036048">
    <property type="entry name" value="Interleukin_8-like_sf"/>
</dbReference>
<dbReference type="Pfam" id="PF00048">
    <property type="entry name" value="IL8"/>
    <property type="match status" value="1"/>
</dbReference>
<evidence type="ECO:0000259" key="5">
    <source>
        <dbReference type="SMART" id="SM00199"/>
    </source>
</evidence>
<dbReference type="SMART" id="SM00199">
    <property type="entry name" value="SCY"/>
    <property type="match status" value="1"/>
</dbReference>
<dbReference type="PANTHER" id="PTHR12015">
    <property type="entry name" value="SMALL INDUCIBLE CYTOKINE A"/>
    <property type="match status" value="1"/>
</dbReference>